<dbReference type="EMBL" id="JACCAB010000001">
    <property type="protein sequence ID" value="NYG08414.1"/>
    <property type="molecule type" value="Genomic_DNA"/>
</dbReference>
<accession>A0A852WNI6</accession>
<feature type="region of interest" description="Disordered" evidence="5">
    <location>
        <begin position="55"/>
        <end position="82"/>
    </location>
</feature>
<dbReference type="RefSeq" id="WP_179422821.1">
    <property type="nucleotide sequence ID" value="NZ_JACCAB010000001.1"/>
</dbReference>
<dbReference type="GO" id="GO:0016020">
    <property type="term" value="C:membrane"/>
    <property type="evidence" value="ECO:0007669"/>
    <property type="project" value="UniProtKB-SubCell"/>
</dbReference>
<feature type="region of interest" description="Disordered" evidence="5">
    <location>
        <begin position="1"/>
        <end position="21"/>
    </location>
</feature>
<dbReference type="Proteomes" id="UP000573599">
    <property type="component" value="Unassembled WGS sequence"/>
</dbReference>
<comment type="caution">
    <text evidence="7">The sequence shown here is derived from an EMBL/GenBank/DDBJ whole genome shotgun (WGS) entry which is preliminary data.</text>
</comment>
<name>A0A852WNI6_9MICO</name>
<feature type="compositionally biased region" description="Polar residues" evidence="5">
    <location>
        <begin position="62"/>
        <end position="81"/>
    </location>
</feature>
<comment type="subcellular location">
    <subcellularLocation>
        <location evidence="1">Membrane</location>
        <topology evidence="1">Single-pass membrane protein</topology>
    </subcellularLocation>
</comment>
<evidence type="ECO:0000256" key="1">
    <source>
        <dbReference type="ARBA" id="ARBA00004167"/>
    </source>
</evidence>
<dbReference type="AlphaFoldDB" id="A0A852WNI6"/>
<dbReference type="SUPFAM" id="SSF55486">
    <property type="entry name" value="Metalloproteases ('zincins'), catalytic domain"/>
    <property type="match status" value="1"/>
</dbReference>
<dbReference type="PANTHER" id="PTHR30168:SF0">
    <property type="entry name" value="INNER MEMBRANE PROTEIN"/>
    <property type="match status" value="1"/>
</dbReference>
<evidence type="ECO:0000256" key="4">
    <source>
        <dbReference type="ARBA" id="ARBA00023136"/>
    </source>
</evidence>
<evidence type="ECO:0000256" key="3">
    <source>
        <dbReference type="ARBA" id="ARBA00022989"/>
    </source>
</evidence>
<evidence type="ECO:0000256" key="6">
    <source>
        <dbReference type="SAM" id="Phobius"/>
    </source>
</evidence>
<dbReference type="PANTHER" id="PTHR30168">
    <property type="entry name" value="PUTATIVE MEMBRANE PROTEIN YPFJ"/>
    <property type="match status" value="1"/>
</dbReference>
<proteinExistence type="predicted"/>
<dbReference type="InterPro" id="IPR007343">
    <property type="entry name" value="Uncharacterised_pept_Zn_put"/>
</dbReference>
<keyword evidence="8" id="KW-1185">Reference proteome</keyword>
<sequence>MSFNDDVKIDTSQVGSSGGGGGAPGGVVVGGGIGGIILLIIGLIFGINPGNLPTNPGGGTADQGQVQPGGTEDGSSFSQCKTGADANRNDTCRVIATVNSVNAFWAQELPGYRRQYTPAKTILYNGSTQSACGTASNQVGPFYCPLDKQVYIDVSFFQILTSQFGSSSGALAQEYVVAHEYGHHIQDILGLLDQAQQNPQGKNSGSVRIELMADCLGGVWANHATQTKGQSTNGGEVAFLKPLTDKDIKDALSAASSVGDDRIQQKTQGRVSPETWTHGSAAARQRWFTTGYKTGDLNQCDTLSPATVE</sequence>
<protein>
    <recommendedName>
        <fullName evidence="9">Neutral zinc metallopeptidase</fullName>
    </recommendedName>
</protein>
<reference evidence="7 8" key="1">
    <citation type="submission" date="2020-07" db="EMBL/GenBank/DDBJ databases">
        <title>Sequencing the genomes of 1000 actinobacteria strains.</title>
        <authorList>
            <person name="Klenk H.-P."/>
        </authorList>
    </citation>
    <scope>NUCLEOTIDE SEQUENCE [LARGE SCALE GENOMIC DNA]</scope>
    <source>
        <strain evidence="7 8">DSM 23987</strain>
    </source>
</reference>
<evidence type="ECO:0000256" key="2">
    <source>
        <dbReference type="ARBA" id="ARBA00022692"/>
    </source>
</evidence>
<keyword evidence="3 6" id="KW-1133">Transmembrane helix</keyword>
<evidence type="ECO:0008006" key="9">
    <source>
        <dbReference type="Google" id="ProtNLM"/>
    </source>
</evidence>
<keyword evidence="4 6" id="KW-0472">Membrane</keyword>
<evidence type="ECO:0000313" key="8">
    <source>
        <dbReference type="Proteomes" id="UP000573599"/>
    </source>
</evidence>
<feature type="transmembrane region" description="Helical" evidence="6">
    <location>
        <begin position="27"/>
        <end position="47"/>
    </location>
</feature>
<keyword evidence="2 6" id="KW-0812">Transmembrane</keyword>
<evidence type="ECO:0000313" key="7">
    <source>
        <dbReference type="EMBL" id="NYG08414.1"/>
    </source>
</evidence>
<evidence type="ECO:0000256" key="5">
    <source>
        <dbReference type="SAM" id="MobiDB-lite"/>
    </source>
</evidence>
<organism evidence="7 8">
    <name type="scientific">Pedococcus badiiscoriae</name>
    <dbReference type="NCBI Taxonomy" id="642776"/>
    <lineage>
        <taxon>Bacteria</taxon>
        <taxon>Bacillati</taxon>
        <taxon>Actinomycetota</taxon>
        <taxon>Actinomycetes</taxon>
        <taxon>Micrococcales</taxon>
        <taxon>Intrasporangiaceae</taxon>
        <taxon>Pedococcus</taxon>
    </lineage>
</organism>
<dbReference type="Pfam" id="PF04228">
    <property type="entry name" value="Zn_peptidase"/>
    <property type="match status" value="1"/>
</dbReference>
<gene>
    <name evidence="7" type="ORF">BJ986_002901</name>
</gene>